<protein>
    <recommendedName>
        <fullName evidence="3">Glycosyltransferase</fullName>
    </recommendedName>
</protein>
<evidence type="ECO:0000313" key="1">
    <source>
        <dbReference type="EMBL" id="MFC5518086.1"/>
    </source>
</evidence>
<dbReference type="Proteomes" id="UP001596150">
    <property type="component" value="Unassembled WGS sequence"/>
</dbReference>
<accession>A0ABW0PZQ7</accession>
<reference evidence="2" key="1">
    <citation type="journal article" date="2019" name="Int. J. Syst. Evol. Microbiol.">
        <title>The Global Catalogue of Microorganisms (GCM) 10K type strain sequencing project: providing services to taxonomists for standard genome sequencing and annotation.</title>
        <authorList>
            <consortium name="The Broad Institute Genomics Platform"/>
            <consortium name="The Broad Institute Genome Sequencing Center for Infectious Disease"/>
            <person name="Wu L."/>
            <person name="Ma J."/>
        </authorList>
    </citation>
    <scope>NUCLEOTIDE SEQUENCE [LARGE SCALE GENOMIC DNA]</scope>
    <source>
        <strain evidence="2">KACC 12633</strain>
    </source>
</reference>
<dbReference type="SUPFAM" id="SSF53448">
    <property type="entry name" value="Nucleotide-diphospho-sugar transferases"/>
    <property type="match status" value="1"/>
</dbReference>
<organism evidence="1 2">
    <name type="scientific">Kaistia terrae</name>
    <dbReference type="NCBI Taxonomy" id="537017"/>
    <lineage>
        <taxon>Bacteria</taxon>
        <taxon>Pseudomonadati</taxon>
        <taxon>Pseudomonadota</taxon>
        <taxon>Alphaproteobacteria</taxon>
        <taxon>Hyphomicrobiales</taxon>
        <taxon>Kaistiaceae</taxon>
        <taxon>Kaistia</taxon>
    </lineage>
</organism>
<dbReference type="RefSeq" id="WP_266343738.1">
    <property type="nucleotide sequence ID" value="NZ_JAPKNH010000003.1"/>
</dbReference>
<dbReference type="Gene3D" id="3.90.550.10">
    <property type="entry name" value="Spore Coat Polysaccharide Biosynthesis Protein SpsA, Chain A"/>
    <property type="match status" value="1"/>
</dbReference>
<name>A0ABW0PZQ7_9HYPH</name>
<keyword evidence="2" id="KW-1185">Reference proteome</keyword>
<proteinExistence type="predicted"/>
<sequence length="237" mass="26377">MMETGKANILAVGVYLADVENTVEHIRANFAAASHFNVVQRWTAIALTPNARIISPEDRIVKQRTARFKLINQMLADCDAFDWIVVTDDDVELAPGFLDDLISIADRADFALFQPARTRDSFIDHLITAQCDGVTARRTNFVEIGPIVCLRADAARLLIPFDQTTEMAWGLDYIWPVLIAEAGLKMGIVDGVAAAHRIRKPNVTYSGDHARIESTVLLGRHRHVQKSDAFRVLDVLV</sequence>
<evidence type="ECO:0008006" key="3">
    <source>
        <dbReference type="Google" id="ProtNLM"/>
    </source>
</evidence>
<gene>
    <name evidence="1" type="ORF">ACFPP9_20070</name>
</gene>
<dbReference type="InterPro" id="IPR029044">
    <property type="entry name" value="Nucleotide-diphossugar_trans"/>
</dbReference>
<dbReference type="EMBL" id="JBHSML010000013">
    <property type="protein sequence ID" value="MFC5518086.1"/>
    <property type="molecule type" value="Genomic_DNA"/>
</dbReference>
<evidence type="ECO:0000313" key="2">
    <source>
        <dbReference type="Proteomes" id="UP001596150"/>
    </source>
</evidence>
<comment type="caution">
    <text evidence="1">The sequence shown here is derived from an EMBL/GenBank/DDBJ whole genome shotgun (WGS) entry which is preliminary data.</text>
</comment>